<accession>E3LE71</accession>
<evidence type="ECO:0000256" key="2">
    <source>
        <dbReference type="ARBA" id="ARBA00005562"/>
    </source>
</evidence>
<dbReference type="PRINTS" id="PR00454">
    <property type="entry name" value="ETSDOMAIN"/>
</dbReference>
<keyword evidence="8" id="KW-0812">Transmembrane</keyword>
<dbReference type="SUPFAM" id="SSF46785">
    <property type="entry name" value="Winged helix' DNA-binding domain"/>
    <property type="match status" value="1"/>
</dbReference>
<dbReference type="AlphaFoldDB" id="E3LE71"/>
<dbReference type="PANTHER" id="PTHR11849:SF304">
    <property type="entry name" value="DNA-BINDING PROTEIN D-ETS-3"/>
    <property type="match status" value="1"/>
</dbReference>
<dbReference type="GO" id="GO:0030154">
    <property type="term" value="P:cell differentiation"/>
    <property type="evidence" value="ECO:0007669"/>
    <property type="project" value="TreeGrafter"/>
</dbReference>
<dbReference type="Proteomes" id="UP000008281">
    <property type="component" value="Unassembled WGS sequence"/>
</dbReference>
<keyword evidence="8" id="KW-0472">Membrane</keyword>
<evidence type="ECO:0000256" key="3">
    <source>
        <dbReference type="ARBA" id="ARBA00023015"/>
    </source>
</evidence>
<dbReference type="FunCoup" id="E3LE71">
    <property type="interactions" value="229"/>
</dbReference>
<dbReference type="eggNOG" id="KOG3806">
    <property type="taxonomic scope" value="Eukaryota"/>
</dbReference>
<dbReference type="PROSITE" id="PS00345">
    <property type="entry name" value="ETS_DOMAIN_1"/>
    <property type="match status" value="1"/>
</dbReference>
<evidence type="ECO:0000256" key="7">
    <source>
        <dbReference type="RuleBase" id="RU004019"/>
    </source>
</evidence>
<evidence type="ECO:0000256" key="1">
    <source>
        <dbReference type="ARBA" id="ARBA00004123"/>
    </source>
</evidence>
<evidence type="ECO:0000259" key="9">
    <source>
        <dbReference type="PROSITE" id="PS50061"/>
    </source>
</evidence>
<sequence>MYSMTPDYYYHDSREVYYDIPDFIPNDNYNNVCQPASSTQWDTPLTNNPDTSRLTDGCMQYASALSRIPSANSNSGITKGPMAIAFSATGTGQIQLWQFLLELLADAVNAHCIAWEGSNGEFKLVDPDEVARKWGERKSKPNMNYDKLSRALRYYYDKNIMTKVQGKRYAYKFDFQGLAQACQNAILTNGGNPNGDLSSAVQSLSPYTNQILPLGVTSRLSTSMSSYPSILSASSSTSANQILPPSVYHYTMFHSHINFSVGFIHLLVYTTGIIILYRNAIIVLKTVRQSFHYFDYQHLILDITYSIWFFQKKKAMFMNFVNE</sequence>
<dbReference type="InterPro" id="IPR046328">
    <property type="entry name" value="ETS_fam"/>
</dbReference>
<keyword evidence="8" id="KW-1133">Transmembrane helix</keyword>
<protein>
    <submittedName>
        <fullName evidence="10">CRE-ETS-5 protein</fullName>
    </submittedName>
</protein>
<dbReference type="InterPro" id="IPR036390">
    <property type="entry name" value="WH_DNA-bd_sf"/>
</dbReference>
<evidence type="ECO:0000256" key="4">
    <source>
        <dbReference type="ARBA" id="ARBA00023125"/>
    </source>
</evidence>
<keyword evidence="3" id="KW-0805">Transcription regulation</keyword>
<dbReference type="PROSITE" id="PS00346">
    <property type="entry name" value="ETS_DOMAIN_2"/>
    <property type="match status" value="1"/>
</dbReference>
<dbReference type="PANTHER" id="PTHR11849">
    <property type="entry name" value="ETS"/>
    <property type="match status" value="1"/>
</dbReference>
<feature type="transmembrane region" description="Helical" evidence="8">
    <location>
        <begin position="257"/>
        <end position="277"/>
    </location>
</feature>
<evidence type="ECO:0000313" key="11">
    <source>
        <dbReference type="Proteomes" id="UP000008281"/>
    </source>
</evidence>
<dbReference type="Gene3D" id="1.10.10.10">
    <property type="entry name" value="Winged helix-like DNA-binding domain superfamily/Winged helix DNA-binding domain"/>
    <property type="match status" value="1"/>
</dbReference>
<dbReference type="InterPro" id="IPR036388">
    <property type="entry name" value="WH-like_DNA-bd_sf"/>
</dbReference>
<dbReference type="HOGENOM" id="CLU_861192_0_0_1"/>
<keyword evidence="5" id="KW-0804">Transcription</keyword>
<dbReference type="GO" id="GO:0043565">
    <property type="term" value="F:sequence-specific DNA binding"/>
    <property type="evidence" value="ECO:0007669"/>
    <property type="project" value="InterPro"/>
</dbReference>
<proteinExistence type="inferred from homology"/>
<gene>
    <name evidence="10" type="primary">Cre-ets-5</name>
    <name evidence="10" type="ORF">CRE_00267</name>
</gene>
<evidence type="ECO:0000313" key="10">
    <source>
        <dbReference type="EMBL" id="EFO82162.1"/>
    </source>
</evidence>
<dbReference type="EMBL" id="DS268407">
    <property type="protein sequence ID" value="EFO82162.1"/>
    <property type="molecule type" value="Genomic_DNA"/>
</dbReference>
<dbReference type="SMART" id="SM00413">
    <property type="entry name" value="ETS"/>
    <property type="match status" value="1"/>
</dbReference>
<evidence type="ECO:0000256" key="6">
    <source>
        <dbReference type="ARBA" id="ARBA00023242"/>
    </source>
</evidence>
<dbReference type="OMA" id="VNAHCIA"/>
<dbReference type="STRING" id="31234.E3LE71"/>
<dbReference type="GO" id="GO:0000981">
    <property type="term" value="F:DNA-binding transcription factor activity, RNA polymerase II-specific"/>
    <property type="evidence" value="ECO:0007669"/>
    <property type="project" value="TreeGrafter"/>
</dbReference>
<comment type="similarity">
    <text evidence="2 7">Belongs to the ETS family.</text>
</comment>
<dbReference type="Pfam" id="PF00178">
    <property type="entry name" value="Ets"/>
    <property type="match status" value="1"/>
</dbReference>
<dbReference type="PROSITE" id="PS50061">
    <property type="entry name" value="ETS_DOMAIN_3"/>
    <property type="match status" value="1"/>
</dbReference>
<keyword evidence="6 7" id="KW-0539">Nucleus</keyword>
<dbReference type="InParanoid" id="E3LE71"/>
<reference evidence="10" key="1">
    <citation type="submission" date="2007-07" db="EMBL/GenBank/DDBJ databases">
        <title>PCAP assembly of the Caenorhabditis remanei genome.</title>
        <authorList>
            <consortium name="The Caenorhabditis remanei Sequencing Consortium"/>
            <person name="Wilson R.K."/>
        </authorList>
    </citation>
    <scope>NUCLEOTIDE SEQUENCE [LARGE SCALE GENOMIC DNA]</scope>
    <source>
        <strain evidence="10">PB4641</strain>
    </source>
</reference>
<feature type="domain" description="ETS" evidence="9">
    <location>
        <begin position="94"/>
        <end position="174"/>
    </location>
</feature>
<comment type="subcellular location">
    <subcellularLocation>
        <location evidence="1 7">Nucleus</location>
    </subcellularLocation>
</comment>
<keyword evidence="11" id="KW-1185">Reference proteome</keyword>
<dbReference type="OrthoDB" id="10067219at2759"/>
<organism evidence="11">
    <name type="scientific">Caenorhabditis remanei</name>
    <name type="common">Caenorhabditis vulgaris</name>
    <dbReference type="NCBI Taxonomy" id="31234"/>
    <lineage>
        <taxon>Eukaryota</taxon>
        <taxon>Metazoa</taxon>
        <taxon>Ecdysozoa</taxon>
        <taxon>Nematoda</taxon>
        <taxon>Chromadorea</taxon>
        <taxon>Rhabditida</taxon>
        <taxon>Rhabditina</taxon>
        <taxon>Rhabditomorpha</taxon>
        <taxon>Rhabditoidea</taxon>
        <taxon>Rhabditidae</taxon>
        <taxon>Peloderinae</taxon>
        <taxon>Caenorhabditis</taxon>
    </lineage>
</organism>
<evidence type="ECO:0000256" key="8">
    <source>
        <dbReference type="SAM" id="Phobius"/>
    </source>
</evidence>
<dbReference type="GO" id="GO:0005634">
    <property type="term" value="C:nucleus"/>
    <property type="evidence" value="ECO:0007669"/>
    <property type="project" value="UniProtKB-SubCell"/>
</dbReference>
<name>E3LE71_CAERE</name>
<dbReference type="FunFam" id="1.10.10.10:FF:000392">
    <property type="entry name" value="FEV, ETS transcription factor"/>
    <property type="match status" value="1"/>
</dbReference>
<keyword evidence="4 7" id="KW-0238">DNA-binding</keyword>
<evidence type="ECO:0000256" key="5">
    <source>
        <dbReference type="ARBA" id="ARBA00023163"/>
    </source>
</evidence>
<dbReference type="InterPro" id="IPR000418">
    <property type="entry name" value="Ets_dom"/>
</dbReference>